<dbReference type="Proteomes" id="UP000016860">
    <property type="component" value="Unassembled WGS sequence"/>
</dbReference>
<gene>
    <name evidence="2" type="ORF">L323_11705</name>
</gene>
<name>U4R0A6_9FIRM</name>
<evidence type="ECO:0000313" key="3">
    <source>
        <dbReference type="Proteomes" id="UP000016860"/>
    </source>
</evidence>
<evidence type="ECO:0000313" key="2">
    <source>
        <dbReference type="EMBL" id="EPR11456.1"/>
    </source>
</evidence>
<organism evidence="2 3">
    <name type="scientific">Ruminiclostridium papyrosolvens C7</name>
    <dbReference type="NCBI Taxonomy" id="1330534"/>
    <lineage>
        <taxon>Bacteria</taxon>
        <taxon>Bacillati</taxon>
        <taxon>Bacillota</taxon>
        <taxon>Clostridia</taxon>
        <taxon>Eubacteriales</taxon>
        <taxon>Oscillospiraceae</taxon>
        <taxon>Ruminiclostridium</taxon>
    </lineage>
</organism>
<proteinExistence type="predicted"/>
<dbReference type="AlphaFoldDB" id="U4R0A6"/>
<dbReference type="OrthoDB" id="1955041at2"/>
<keyword evidence="1" id="KW-0472">Membrane</keyword>
<evidence type="ECO:0000256" key="1">
    <source>
        <dbReference type="SAM" id="Phobius"/>
    </source>
</evidence>
<sequence length="113" mass="13575">MKDFYISNWFVILICLCFACYIGYLIVKQRWSKLRELAYKLFRQAEKAVTGTKKGQERFDIVLNQLYNFVPAWLRLFIPRTYLEQKLQEWFNLIKDSLDDGELNNSVKPPDKK</sequence>
<feature type="transmembrane region" description="Helical" evidence="1">
    <location>
        <begin position="6"/>
        <end position="27"/>
    </location>
</feature>
<dbReference type="RefSeq" id="WP_020815839.1">
    <property type="nucleotide sequence ID" value="NZ_ATAY01000039.1"/>
</dbReference>
<dbReference type="PATRIC" id="fig|1330534.3.peg.2333"/>
<protein>
    <submittedName>
        <fullName evidence="2">Uncharacterized protein</fullName>
    </submittedName>
</protein>
<comment type="caution">
    <text evidence="2">The sequence shown here is derived from an EMBL/GenBank/DDBJ whole genome shotgun (WGS) entry which is preliminary data.</text>
</comment>
<reference evidence="2 3" key="1">
    <citation type="journal article" date="2013" name="Genome Announc.">
        <title>Draft Genome Sequence of the Cellulolytic Bacterium Clostridium papyrosolvens C7 (ATCC 700395).</title>
        <authorList>
            <person name="Zepeda V."/>
            <person name="Dassa B."/>
            <person name="Borovok I."/>
            <person name="Lamed R."/>
            <person name="Bayer E.A."/>
            <person name="Cate J.H."/>
        </authorList>
    </citation>
    <scope>NUCLEOTIDE SEQUENCE [LARGE SCALE GENOMIC DNA]</scope>
    <source>
        <strain evidence="2 3">C7</strain>
    </source>
</reference>
<accession>U4R0A6</accession>
<keyword evidence="1" id="KW-0812">Transmembrane</keyword>
<keyword evidence="1" id="KW-1133">Transmembrane helix</keyword>
<dbReference type="EMBL" id="ATAY01000039">
    <property type="protein sequence ID" value="EPR11456.1"/>
    <property type="molecule type" value="Genomic_DNA"/>
</dbReference>